<dbReference type="InterPro" id="IPR050828">
    <property type="entry name" value="C-type_lectin/matrix_domain"/>
</dbReference>
<name>A0A9J7GIZ5_CRIGR</name>
<evidence type="ECO:0000256" key="4">
    <source>
        <dbReference type="ARBA" id="ARBA00022968"/>
    </source>
</evidence>
<reference evidence="9" key="1">
    <citation type="journal article" date="2018" name="Biotechnol. Bioeng.">
        <title>A reference genome of the Chinese hamster based on a hybrid assembly strategy.</title>
        <authorList>
            <person name="Rupp O."/>
            <person name="MacDonald M.L."/>
            <person name="Li S."/>
            <person name="Dhiman H."/>
            <person name="Polson S."/>
            <person name="Griep S."/>
            <person name="Heffner K."/>
            <person name="Hernandez I."/>
            <person name="Brinkrolf K."/>
            <person name="Jadhav V."/>
            <person name="Samoudi M."/>
            <person name="Hao H."/>
            <person name="Kingham B."/>
            <person name="Goesmann A."/>
            <person name="Betenbaugh M.J."/>
            <person name="Lewis N.E."/>
            <person name="Borth N."/>
            <person name="Lee K.H."/>
        </authorList>
    </citation>
    <scope>NUCLEOTIDE SEQUENCE [LARGE SCALE GENOMIC DNA]</scope>
    <source>
        <strain evidence="9">17A/GY</strain>
    </source>
</reference>
<dbReference type="SMART" id="SM00034">
    <property type="entry name" value="CLECT"/>
    <property type="match status" value="1"/>
</dbReference>
<dbReference type="PANTHER" id="PTHR45710">
    <property type="entry name" value="C-TYPE LECTIN DOMAIN-CONTAINING PROTEIN 180"/>
    <property type="match status" value="1"/>
</dbReference>
<dbReference type="KEGG" id="cge:103160223"/>
<dbReference type="InterPro" id="IPR033992">
    <property type="entry name" value="NKR-like_CTLD"/>
</dbReference>
<dbReference type="AlphaFoldDB" id="A0A9J7GIZ5"/>
<dbReference type="GeneID" id="103160223"/>
<evidence type="ECO:0000256" key="5">
    <source>
        <dbReference type="ARBA" id="ARBA00022989"/>
    </source>
</evidence>
<dbReference type="GO" id="GO:0030246">
    <property type="term" value="F:carbohydrate binding"/>
    <property type="evidence" value="ECO:0007669"/>
    <property type="project" value="UniProtKB-KW"/>
</dbReference>
<keyword evidence="9" id="KW-1185">Reference proteome</keyword>
<keyword evidence="6 7" id="KW-0472">Membrane</keyword>
<accession>A0A9J7GIZ5</accession>
<evidence type="ECO:0000313" key="9">
    <source>
        <dbReference type="Proteomes" id="UP001108280"/>
    </source>
</evidence>
<reference evidence="9" key="2">
    <citation type="journal article" date="2020" name="Biotechnol. Bioeng.">
        <title>Chromosome-scale scaffolds for the Chinese hamster reference genome assembly to facilitate the study of the CHO epigenome.</title>
        <authorList>
            <person name="Hilliard W."/>
            <person name="MacDonald M."/>
            <person name="Lee K.H."/>
        </authorList>
    </citation>
    <scope>NUCLEOTIDE SEQUENCE [LARGE SCALE GENOMIC DNA]</scope>
    <source>
        <strain evidence="9">17A/GY</strain>
    </source>
</reference>
<keyword evidence="2 7" id="KW-0812">Transmembrane</keyword>
<dbReference type="CDD" id="cd03593">
    <property type="entry name" value="CLECT_NK_receptors_like"/>
    <property type="match status" value="1"/>
</dbReference>
<evidence type="ECO:0000313" key="10">
    <source>
        <dbReference type="RefSeq" id="XP_027285614.1"/>
    </source>
</evidence>
<dbReference type="PANTHER" id="PTHR45710:SF35">
    <property type="entry name" value="C-TYPE LECTIN DOMAIN FAMILY 2 MEMBER D"/>
    <property type="match status" value="1"/>
</dbReference>
<dbReference type="GO" id="GO:0046703">
    <property type="term" value="F:natural killer cell lectin-like receptor binding"/>
    <property type="evidence" value="ECO:0007669"/>
    <property type="project" value="TreeGrafter"/>
</dbReference>
<sequence length="182" mass="21007">MDKKLQGKYLRIISPVSPVKLYCSCIMNVVLTVAVIALYVTLSVRKEKLANVSPGPCYATCPRDWIGFGSKCFYFSEDTRNWTSSQSSCIAREAHLALFESLEELSFLKRYKGDSDHWIGLHRESPQHPWRWTDNTEYNSLVLIRGRREHAYLTDTGISSSRDYTYRKWICSNHKAILCKGQ</sequence>
<organism evidence="9 10">
    <name type="scientific">Cricetulus griseus</name>
    <name type="common">Chinese hamster</name>
    <name type="synonym">Cricetulus barabensis griseus</name>
    <dbReference type="NCBI Taxonomy" id="10029"/>
    <lineage>
        <taxon>Eukaryota</taxon>
        <taxon>Metazoa</taxon>
        <taxon>Chordata</taxon>
        <taxon>Craniata</taxon>
        <taxon>Vertebrata</taxon>
        <taxon>Euteleostomi</taxon>
        <taxon>Mammalia</taxon>
        <taxon>Eutheria</taxon>
        <taxon>Euarchontoglires</taxon>
        <taxon>Glires</taxon>
        <taxon>Rodentia</taxon>
        <taxon>Myomorpha</taxon>
        <taxon>Muroidea</taxon>
        <taxon>Cricetidae</taxon>
        <taxon>Cricetinae</taxon>
        <taxon>Cricetulus</taxon>
    </lineage>
</organism>
<proteinExistence type="predicted"/>
<keyword evidence="5 7" id="KW-1133">Transmembrane helix</keyword>
<dbReference type="OrthoDB" id="9906043at2759"/>
<feature type="domain" description="C-type lectin" evidence="8">
    <location>
        <begin position="68"/>
        <end position="180"/>
    </location>
</feature>
<dbReference type="Gene3D" id="3.10.100.10">
    <property type="entry name" value="Mannose-Binding Protein A, subunit A"/>
    <property type="match status" value="1"/>
</dbReference>
<dbReference type="SUPFAM" id="SSF56436">
    <property type="entry name" value="C-type lectin-like"/>
    <property type="match status" value="1"/>
</dbReference>
<keyword evidence="4" id="KW-0735">Signal-anchor</keyword>
<dbReference type="Proteomes" id="UP001108280">
    <property type="component" value="Chromosome 8"/>
</dbReference>
<dbReference type="InterPro" id="IPR016186">
    <property type="entry name" value="C-type_lectin-like/link_sf"/>
</dbReference>
<protein>
    <submittedName>
        <fullName evidence="10">C-type lectin domain family 2 member H-like isoform X2</fullName>
    </submittedName>
</protein>
<dbReference type="PROSITE" id="PS50041">
    <property type="entry name" value="C_TYPE_LECTIN_2"/>
    <property type="match status" value="1"/>
</dbReference>
<evidence type="ECO:0000256" key="1">
    <source>
        <dbReference type="ARBA" id="ARBA00004401"/>
    </source>
</evidence>
<evidence type="ECO:0000256" key="3">
    <source>
        <dbReference type="ARBA" id="ARBA00022734"/>
    </source>
</evidence>
<evidence type="ECO:0000256" key="6">
    <source>
        <dbReference type="ARBA" id="ARBA00023136"/>
    </source>
</evidence>
<dbReference type="InterPro" id="IPR001304">
    <property type="entry name" value="C-type_lectin-like"/>
</dbReference>
<comment type="subcellular location">
    <subcellularLocation>
        <location evidence="1">Cell membrane</location>
        <topology evidence="1">Single-pass type II membrane protein</topology>
    </subcellularLocation>
</comment>
<evidence type="ECO:0000256" key="2">
    <source>
        <dbReference type="ARBA" id="ARBA00022692"/>
    </source>
</evidence>
<dbReference type="Pfam" id="PF00059">
    <property type="entry name" value="Lectin_C"/>
    <property type="match status" value="1"/>
</dbReference>
<gene>
    <name evidence="10" type="primary">LOC103160223</name>
</gene>
<keyword evidence="3" id="KW-0430">Lectin</keyword>
<reference evidence="10" key="3">
    <citation type="submission" date="2025-08" db="UniProtKB">
        <authorList>
            <consortium name="RefSeq"/>
        </authorList>
    </citation>
    <scope>IDENTIFICATION</scope>
    <source>
        <strain evidence="10">17A/GY</strain>
        <tissue evidence="10">Liver</tissue>
    </source>
</reference>
<dbReference type="GO" id="GO:0009897">
    <property type="term" value="C:external side of plasma membrane"/>
    <property type="evidence" value="ECO:0007669"/>
    <property type="project" value="TreeGrafter"/>
</dbReference>
<dbReference type="InterPro" id="IPR016187">
    <property type="entry name" value="CTDL_fold"/>
</dbReference>
<evidence type="ECO:0000256" key="7">
    <source>
        <dbReference type="SAM" id="Phobius"/>
    </source>
</evidence>
<feature type="transmembrane region" description="Helical" evidence="7">
    <location>
        <begin position="21"/>
        <end position="42"/>
    </location>
</feature>
<evidence type="ECO:0000259" key="8">
    <source>
        <dbReference type="PROSITE" id="PS50041"/>
    </source>
</evidence>
<dbReference type="RefSeq" id="XP_027285614.1">
    <property type="nucleotide sequence ID" value="XM_027429813.2"/>
</dbReference>